<dbReference type="SMART" id="SM00822">
    <property type="entry name" value="PKS_KR"/>
    <property type="match status" value="1"/>
</dbReference>
<dbReference type="InterPro" id="IPR002347">
    <property type="entry name" value="SDR_fam"/>
</dbReference>
<evidence type="ECO:0000256" key="2">
    <source>
        <dbReference type="ARBA" id="ARBA00023002"/>
    </source>
</evidence>
<evidence type="ECO:0000259" key="3">
    <source>
        <dbReference type="SMART" id="SM00822"/>
    </source>
</evidence>
<sequence>MTHRQPVALVTGASRGIGAEIARRLAADGFAVAVHYVRSSRAAEAVAAEIRAAGGRAEPVQADLADPAAAAALFAAAEAALGPVHVLVANAGMMALSPLEALSDADLEAQLALNLAAPLRLMREAARRLPRGGRIVALSSSVVGLSQPGYGVYAATKAGLEAATRVLAKELGPKGIAVNAVAPGPVATELFLEGKSDELVARIAAMNPAGRLGAPGDIAPVVAFLAGPDAAWISGQTIRANGGVV</sequence>
<dbReference type="PANTHER" id="PTHR48107:SF7">
    <property type="entry name" value="RE15974P"/>
    <property type="match status" value="1"/>
</dbReference>
<gene>
    <name evidence="4" type="ORF">SAMN05216258_11445</name>
</gene>
<evidence type="ECO:0000256" key="1">
    <source>
        <dbReference type="ARBA" id="ARBA00006484"/>
    </source>
</evidence>
<organism evidence="4 5">
    <name type="scientific">Albimonas pacifica</name>
    <dbReference type="NCBI Taxonomy" id="1114924"/>
    <lineage>
        <taxon>Bacteria</taxon>
        <taxon>Pseudomonadati</taxon>
        <taxon>Pseudomonadota</taxon>
        <taxon>Alphaproteobacteria</taxon>
        <taxon>Rhodobacterales</taxon>
        <taxon>Paracoccaceae</taxon>
        <taxon>Albimonas</taxon>
    </lineage>
</organism>
<keyword evidence="5" id="KW-1185">Reference proteome</keyword>
<keyword evidence="2" id="KW-0560">Oxidoreductase</keyword>
<proteinExistence type="inferred from homology"/>
<dbReference type="Gene3D" id="3.40.50.720">
    <property type="entry name" value="NAD(P)-binding Rossmann-like Domain"/>
    <property type="match status" value="1"/>
</dbReference>
<evidence type="ECO:0000313" key="5">
    <source>
        <dbReference type="Proteomes" id="UP000199377"/>
    </source>
</evidence>
<dbReference type="STRING" id="1114924.SAMN05216258_11445"/>
<evidence type="ECO:0000313" key="4">
    <source>
        <dbReference type="EMBL" id="SFJ11864.1"/>
    </source>
</evidence>
<dbReference type="RefSeq" id="WP_092865157.1">
    <property type="nucleotide sequence ID" value="NZ_FOQH01000014.1"/>
</dbReference>
<accession>A0A1I3NRG7</accession>
<dbReference type="Proteomes" id="UP000199377">
    <property type="component" value="Unassembled WGS sequence"/>
</dbReference>
<dbReference type="InterPro" id="IPR057326">
    <property type="entry name" value="KR_dom"/>
</dbReference>
<dbReference type="AlphaFoldDB" id="A0A1I3NRG7"/>
<dbReference type="EMBL" id="FOQH01000014">
    <property type="protein sequence ID" value="SFJ11864.1"/>
    <property type="molecule type" value="Genomic_DNA"/>
</dbReference>
<dbReference type="FunFam" id="3.40.50.720:FF:000084">
    <property type="entry name" value="Short-chain dehydrogenase reductase"/>
    <property type="match status" value="1"/>
</dbReference>
<comment type="similarity">
    <text evidence="1">Belongs to the short-chain dehydrogenases/reductases (SDR) family.</text>
</comment>
<dbReference type="PRINTS" id="PR00080">
    <property type="entry name" value="SDRFAMILY"/>
</dbReference>
<dbReference type="SUPFAM" id="SSF51735">
    <property type="entry name" value="NAD(P)-binding Rossmann-fold domains"/>
    <property type="match status" value="1"/>
</dbReference>
<dbReference type="PRINTS" id="PR00081">
    <property type="entry name" value="GDHRDH"/>
</dbReference>
<feature type="domain" description="Ketoreductase" evidence="3">
    <location>
        <begin position="6"/>
        <end position="184"/>
    </location>
</feature>
<dbReference type="GO" id="GO:0016614">
    <property type="term" value="F:oxidoreductase activity, acting on CH-OH group of donors"/>
    <property type="evidence" value="ECO:0007669"/>
    <property type="project" value="UniProtKB-ARBA"/>
</dbReference>
<dbReference type="PANTHER" id="PTHR48107">
    <property type="entry name" value="NADPH-DEPENDENT ALDEHYDE REDUCTASE-LIKE PROTEIN, CHLOROPLASTIC-RELATED"/>
    <property type="match status" value="1"/>
</dbReference>
<reference evidence="4 5" key="1">
    <citation type="submission" date="2016-10" db="EMBL/GenBank/DDBJ databases">
        <authorList>
            <person name="de Groot N.N."/>
        </authorList>
    </citation>
    <scope>NUCLEOTIDE SEQUENCE [LARGE SCALE GENOMIC DNA]</scope>
    <source>
        <strain evidence="4 5">CGMCC 1.11030</strain>
    </source>
</reference>
<dbReference type="Pfam" id="PF13561">
    <property type="entry name" value="adh_short_C2"/>
    <property type="match status" value="1"/>
</dbReference>
<dbReference type="OrthoDB" id="9803333at2"/>
<dbReference type="InterPro" id="IPR036291">
    <property type="entry name" value="NAD(P)-bd_dom_sf"/>
</dbReference>
<protein>
    <submittedName>
        <fullName evidence="4">3-oxoacyl-[acyl-carrier protein] reductase</fullName>
    </submittedName>
</protein>
<name>A0A1I3NRG7_9RHOB</name>